<comment type="similarity">
    <text evidence="1">Belongs to the argonaute family. Long pAgo subfamily.</text>
</comment>
<organism evidence="4 5">
    <name type="scientific">Bradyrhizobium diazoefficiens</name>
    <dbReference type="NCBI Taxonomy" id="1355477"/>
    <lineage>
        <taxon>Bacteria</taxon>
        <taxon>Pseudomonadati</taxon>
        <taxon>Pseudomonadota</taxon>
        <taxon>Alphaproteobacteria</taxon>
        <taxon>Hyphomicrobiales</taxon>
        <taxon>Nitrobacteraceae</taxon>
        <taxon>Bradyrhizobium</taxon>
    </lineage>
</organism>
<gene>
    <name evidence="4" type="ORF">NK6_5747</name>
</gene>
<feature type="domain" description="Piwi" evidence="3">
    <location>
        <begin position="611"/>
        <end position="925"/>
    </location>
</feature>
<dbReference type="GO" id="GO:0003676">
    <property type="term" value="F:nucleic acid binding"/>
    <property type="evidence" value="ECO:0007669"/>
    <property type="project" value="InterPro"/>
</dbReference>
<dbReference type="InterPro" id="IPR003165">
    <property type="entry name" value="Piwi"/>
</dbReference>
<dbReference type="Gene3D" id="3.40.50.2300">
    <property type="match status" value="1"/>
</dbReference>
<reference evidence="4 5" key="1">
    <citation type="submission" date="2014-11" db="EMBL/GenBank/DDBJ databases">
        <title>Symbiosis island explosion on the genome of extra-slow-growing strains of soybean bradyrhizobia with massive insertion sequences.</title>
        <authorList>
            <person name="Iida T."/>
            <person name="Minamisawa K."/>
        </authorList>
    </citation>
    <scope>NUCLEOTIDE SEQUENCE [LARGE SCALE GENOMIC DNA]</scope>
    <source>
        <strain evidence="4 5">NK6</strain>
    </source>
</reference>
<dbReference type="InterPro" id="IPR012337">
    <property type="entry name" value="RNaseH-like_sf"/>
</dbReference>
<dbReference type="Pfam" id="PF13289">
    <property type="entry name" value="SIR2_2"/>
    <property type="match status" value="1"/>
</dbReference>
<evidence type="ECO:0000256" key="1">
    <source>
        <dbReference type="ARBA" id="ARBA00035012"/>
    </source>
</evidence>
<dbReference type="Gene3D" id="3.30.420.10">
    <property type="entry name" value="Ribonuclease H-like superfamily/Ribonuclease H"/>
    <property type="match status" value="1"/>
</dbReference>
<dbReference type="CDD" id="cd04659">
    <property type="entry name" value="Piwi_piwi-like_ProArk"/>
    <property type="match status" value="1"/>
</dbReference>
<dbReference type="SUPFAM" id="SSF53098">
    <property type="entry name" value="Ribonuclease H-like"/>
    <property type="match status" value="1"/>
</dbReference>
<evidence type="ECO:0000313" key="5">
    <source>
        <dbReference type="Proteomes" id="UP000063308"/>
    </source>
</evidence>
<accession>A0A0E4BSA0</accession>
<dbReference type="Proteomes" id="UP000063308">
    <property type="component" value="Chromosome"/>
</dbReference>
<protein>
    <recommendedName>
        <fullName evidence="2">Protein argonaute</fullName>
    </recommendedName>
</protein>
<proteinExistence type="inferred from homology"/>
<evidence type="ECO:0000313" key="4">
    <source>
        <dbReference type="EMBL" id="BAR58904.1"/>
    </source>
</evidence>
<evidence type="ECO:0000259" key="3">
    <source>
        <dbReference type="SMART" id="SM00950"/>
    </source>
</evidence>
<dbReference type="SMART" id="SM00950">
    <property type="entry name" value="Piwi"/>
    <property type="match status" value="1"/>
</dbReference>
<sequence>MRNATPHIGYRLLCHLAEADIVRSVWSPNFDGLAARAAANFSLAPIEVGIDSQNRVDRIPTKGELLCVSMHGDYRYDRLKNTSSELQRQEAALRSALVAELQNTSIIVSGYSGRDQSLMDAFRDAYGQSGNGVLYWCSFGDADCPPHIESLIQHARAHGRQAYFVPGMGFDDLLTRLGLHCLKGESRQAALNAMEAAAGQDRLARLPFTLPKHRATTLIKSNAYALECPSEVLLFDLKVWPKDHVWSALREITADKSIIAVPFKGKIFALGQVDQIKDAFGSNVKGPIERTPVGPNDLAYDDGAMISLMREALTKSMSETVALPTDGRHEIWKTEPRSDQRRCPAGYVTHDSVHLYLRRDAGTQYLAIMPTIKVFTKDGQPAPREVANPVKLAILGYQHNKQFNQAVMEWRKRLLPTAPETVYEFPRNCGSSFRFKIRRSPVFGEIGLPKGGKITPTPDSLQPLVRYTGIEVDEPELVFSNKSGTGLIRSPHPVRGLAQNRPFDYSLTAQGFFTGLRLGVICASAESRGLHSYLQNANRVLSPSQNEKDYLVDYPGFAMAYGLPLEIPQPGGKGWFFCPEPTSSDPQTGALQIASHITKGIEALQSTYAPHVVMILYPSRWSNFRGYRTEAERFDVHDFVKAFCVQRGIASQFFDEDTFADNYQCRVWWWLSLALYVKSMRTPWVLNSLADNTAFVGLGFSIDPTAEKGKHVVLGCSHIYSGKGEGLQYRLSKIEDPIFYGKNPFMSKEDARRTGETIRQLFFDARLKLPERVVLHKRTNFTADEREGLAEGLGGVKHLDMVEIQIDSALRYVASIPDGKGSFDDDNYPVRRGTVMKVDDFSALLWVHGATTALHPRFKYFQGKRRIPAPLIIRRHAGQSELRQLAEEIMGLSKMNWNTFDLYTKLPATLHSSNEIARIGSLLQRFGTASYDYRLFI</sequence>
<evidence type="ECO:0000256" key="2">
    <source>
        <dbReference type="ARBA" id="ARBA00035032"/>
    </source>
</evidence>
<dbReference type="InterPro" id="IPR036397">
    <property type="entry name" value="RNaseH_sf"/>
</dbReference>
<dbReference type="AlphaFoldDB" id="A0A0E4BSA0"/>
<dbReference type="EMBL" id="AP014685">
    <property type="protein sequence ID" value="BAR58904.1"/>
    <property type="molecule type" value="Genomic_DNA"/>
</dbReference>
<name>A0A0E4BSA0_9BRAD</name>